<keyword evidence="4" id="KW-0808">Transferase</keyword>
<dbReference type="VEuPathDB" id="FungiDB:PSHT_08747"/>
<evidence type="ECO:0000256" key="5">
    <source>
        <dbReference type="ARBA" id="ARBA00022692"/>
    </source>
</evidence>
<dbReference type="Pfam" id="PF13813">
    <property type="entry name" value="MBOAT_2"/>
    <property type="match status" value="1"/>
</dbReference>
<dbReference type="AlphaFoldDB" id="A0A2S4VLX8"/>
<organism evidence="10 11">
    <name type="scientific">Puccinia striiformis</name>
    <dbReference type="NCBI Taxonomy" id="27350"/>
    <lineage>
        <taxon>Eukaryota</taxon>
        <taxon>Fungi</taxon>
        <taxon>Dikarya</taxon>
        <taxon>Basidiomycota</taxon>
        <taxon>Pucciniomycotina</taxon>
        <taxon>Pucciniomycetes</taxon>
        <taxon>Pucciniales</taxon>
        <taxon>Pucciniaceae</taxon>
        <taxon>Puccinia</taxon>
    </lineage>
</organism>
<proteinExistence type="inferred from homology"/>
<evidence type="ECO:0000256" key="7">
    <source>
        <dbReference type="ARBA" id="ARBA00023136"/>
    </source>
</evidence>
<protein>
    <recommendedName>
        <fullName evidence="9">Wax synthase domain-containing protein</fullName>
    </recommendedName>
</protein>
<feature type="transmembrane region" description="Helical" evidence="8">
    <location>
        <begin position="436"/>
        <end position="455"/>
    </location>
</feature>
<dbReference type="InterPro" id="IPR032805">
    <property type="entry name" value="Wax_synthase_dom"/>
</dbReference>
<keyword evidence="7 8" id="KW-0472">Membrane</keyword>
<dbReference type="OrthoDB" id="1077582at2759"/>
<evidence type="ECO:0000256" key="6">
    <source>
        <dbReference type="ARBA" id="ARBA00022989"/>
    </source>
</evidence>
<comment type="caution">
    <text evidence="10">The sequence shown here is derived from an EMBL/GenBank/DDBJ whole genome shotgun (WGS) entry which is preliminary data.</text>
</comment>
<keyword evidence="11" id="KW-1185">Reference proteome</keyword>
<dbReference type="InterPro" id="IPR044851">
    <property type="entry name" value="Wax_synthase"/>
</dbReference>
<dbReference type="GO" id="GO:0008374">
    <property type="term" value="F:O-acyltransferase activity"/>
    <property type="evidence" value="ECO:0007669"/>
    <property type="project" value="InterPro"/>
</dbReference>
<reference evidence="11" key="2">
    <citation type="journal article" date="2018" name="BMC Genomics">
        <title>Genomic insights into host adaptation between the wheat stripe rust pathogen (Puccinia striiformis f. sp. tritici) and the barley stripe rust pathogen (Puccinia striiformis f. sp. hordei).</title>
        <authorList>
            <person name="Xia C."/>
            <person name="Wang M."/>
            <person name="Yin C."/>
            <person name="Cornejo O.E."/>
            <person name="Hulbert S.H."/>
            <person name="Chen X."/>
        </authorList>
    </citation>
    <scope>NUCLEOTIDE SEQUENCE [LARGE SCALE GENOMIC DNA]</scope>
    <source>
        <strain evidence="11">93TX-2</strain>
    </source>
</reference>
<dbReference type="EMBL" id="PKSM01000118">
    <property type="protein sequence ID" value="POW10479.1"/>
    <property type="molecule type" value="Genomic_DNA"/>
</dbReference>
<feature type="domain" description="Wax synthase" evidence="9">
    <location>
        <begin position="295"/>
        <end position="378"/>
    </location>
</feature>
<keyword evidence="5 8" id="KW-0812">Transmembrane</keyword>
<evidence type="ECO:0000256" key="4">
    <source>
        <dbReference type="ARBA" id="ARBA00022679"/>
    </source>
</evidence>
<evidence type="ECO:0000256" key="1">
    <source>
        <dbReference type="ARBA" id="ARBA00004141"/>
    </source>
</evidence>
<evidence type="ECO:0000313" key="10">
    <source>
        <dbReference type="EMBL" id="POW10479.1"/>
    </source>
</evidence>
<dbReference type="PANTHER" id="PTHR31595">
    <property type="entry name" value="LONG-CHAIN-ALCOHOL O-FATTY-ACYLTRANSFERASE 3-RELATED"/>
    <property type="match status" value="1"/>
</dbReference>
<comment type="similarity">
    <text evidence="3">Belongs to the wax synthase family.</text>
</comment>
<comment type="pathway">
    <text evidence="2">Secondary metabolite biosynthesis.</text>
</comment>
<evidence type="ECO:0000313" key="11">
    <source>
        <dbReference type="Proteomes" id="UP000238274"/>
    </source>
</evidence>
<sequence>MLLDSLRAILANDPVVKTFIYPHEEIPCRSMSVLSLLYLLPGLLQAGLLYPHLSRLRWLRWLRLLMTPVTVYLSLRLSIDYCFTPTTRRGYANLALACVSFTMAARSIEWGTVHSFKEAKIWKRPEFDSPHIPFKPGHNSTPQPLATKNQQSNVHPAWSFSDWLAWTVELTSSPRGFQYGWGARAAPNTDSPMDVVKRMYKMNLVHVLATSFSILCRDEGSPTKALRYLGVGGFYGERIVGEGLASLAFGYYLVSMIDLFFGYLTLFVHLLNFIHTDLVRLPEWIIRSCDTRTCVPMFNNPHKAPSLAHLWGKAWHQNFRQAFIICGGAPATKLAKAFGLGVQLQRLAGMAGCFVVSAALHEYAIHCIARQPHPSPHILFHDFPGSAIYFLLQPIGIVIEPFLVPYVPGGGVVWSFLFTLTTTIPFRRQYFMHARLLDLGYPTVSWSWLISSLIIPGSTFRG</sequence>
<name>A0A2S4VLX8_9BASI</name>
<dbReference type="GO" id="GO:0016020">
    <property type="term" value="C:membrane"/>
    <property type="evidence" value="ECO:0007669"/>
    <property type="project" value="UniProtKB-SubCell"/>
</dbReference>
<keyword evidence="6 8" id="KW-1133">Transmembrane helix</keyword>
<evidence type="ECO:0000256" key="2">
    <source>
        <dbReference type="ARBA" id="ARBA00005179"/>
    </source>
</evidence>
<feature type="transmembrane region" description="Helical" evidence="8">
    <location>
        <begin position="249"/>
        <end position="274"/>
    </location>
</feature>
<dbReference type="Proteomes" id="UP000238274">
    <property type="component" value="Unassembled WGS sequence"/>
</dbReference>
<evidence type="ECO:0000256" key="8">
    <source>
        <dbReference type="SAM" id="Phobius"/>
    </source>
</evidence>
<comment type="subcellular location">
    <subcellularLocation>
        <location evidence="1">Membrane</location>
        <topology evidence="1">Multi-pass membrane protein</topology>
    </subcellularLocation>
</comment>
<accession>A0A2S4VLX8</accession>
<dbReference type="VEuPathDB" id="FungiDB:PSTT_08533"/>
<reference evidence="10 11" key="1">
    <citation type="submission" date="2017-12" db="EMBL/GenBank/DDBJ databases">
        <title>Gene loss provides genomic basis for host adaptation in cereal stripe rust fungi.</title>
        <authorList>
            <person name="Xia C."/>
        </authorList>
    </citation>
    <scope>NUCLEOTIDE SEQUENCE [LARGE SCALE GENOMIC DNA]</scope>
    <source>
        <strain evidence="10 11">93TX-2</strain>
    </source>
</reference>
<evidence type="ECO:0000256" key="3">
    <source>
        <dbReference type="ARBA" id="ARBA00007282"/>
    </source>
</evidence>
<evidence type="ECO:0000259" key="9">
    <source>
        <dbReference type="Pfam" id="PF13813"/>
    </source>
</evidence>
<reference evidence="11" key="3">
    <citation type="journal article" date="2018" name="Mol. Plant Microbe Interact.">
        <title>Genome sequence resources for the wheat stripe rust pathogen (Puccinia striiformis f. sp. tritici) and the barley stripe rust pathogen (Puccinia striiformis f. sp. hordei).</title>
        <authorList>
            <person name="Xia C."/>
            <person name="Wang M."/>
            <person name="Yin C."/>
            <person name="Cornejo O.E."/>
            <person name="Hulbert S.H."/>
            <person name="Chen X."/>
        </authorList>
    </citation>
    <scope>NUCLEOTIDE SEQUENCE [LARGE SCALE GENOMIC DNA]</scope>
    <source>
        <strain evidence="11">93TX-2</strain>
    </source>
</reference>
<feature type="transmembrane region" description="Helical" evidence="8">
    <location>
        <begin position="405"/>
        <end position="424"/>
    </location>
</feature>
<dbReference type="PANTHER" id="PTHR31595:SF57">
    <property type="entry name" value="OS04G0481900 PROTEIN"/>
    <property type="match status" value="1"/>
</dbReference>
<dbReference type="GO" id="GO:0006629">
    <property type="term" value="P:lipid metabolic process"/>
    <property type="evidence" value="ECO:0007669"/>
    <property type="project" value="InterPro"/>
</dbReference>
<gene>
    <name evidence="10" type="ORF">PSHT_08747</name>
</gene>